<dbReference type="AlphaFoldDB" id="A0A1G9EWI6"/>
<gene>
    <name evidence="2" type="ORF">SAMN05421869_11939</name>
</gene>
<dbReference type="RefSeq" id="WP_090941657.1">
    <property type="nucleotide sequence ID" value="NZ_FNDJ01000019.1"/>
</dbReference>
<accession>A0A1G9EWI6</accession>
<organism evidence="2 3">
    <name type="scientific">Nonomuraea jiangxiensis</name>
    <dbReference type="NCBI Taxonomy" id="633440"/>
    <lineage>
        <taxon>Bacteria</taxon>
        <taxon>Bacillati</taxon>
        <taxon>Actinomycetota</taxon>
        <taxon>Actinomycetes</taxon>
        <taxon>Streptosporangiales</taxon>
        <taxon>Streptosporangiaceae</taxon>
        <taxon>Nonomuraea</taxon>
    </lineage>
</organism>
<dbReference type="STRING" id="633440.SAMN05421869_11939"/>
<proteinExistence type="predicted"/>
<sequence>MNAVVLGLLEREWEAQSGRDRPFAITCRVTEVLELAYGGAVRDLPEAGTPGDLLAGLGPAAPAPWALRVLTALSELDHRPVPAPAEAGTLVRPGPAPPLPLRPGQAATPARARQLTVSAARPRIRVTRLVGAHLLAAGAGFGLAMTLGSSSVLLGTFAAVAGAWAALLIPARKPPGAIGAFHDDDKPDREANPHA</sequence>
<dbReference type="Proteomes" id="UP000199202">
    <property type="component" value="Unassembled WGS sequence"/>
</dbReference>
<keyword evidence="3" id="KW-1185">Reference proteome</keyword>
<reference evidence="2 3" key="1">
    <citation type="submission" date="2016-10" db="EMBL/GenBank/DDBJ databases">
        <authorList>
            <person name="de Groot N.N."/>
        </authorList>
    </citation>
    <scope>NUCLEOTIDE SEQUENCE [LARGE SCALE GENOMIC DNA]</scope>
    <source>
        <strain evidence="2 3">CGMCC 4.6533</strain>
    </source>
</reference>
<keyword evidence="1" id="KW-0472">Membrane</keyword>
<keyword evidence="1" id="KW-0812">Transmembrane</keyword>
<evidence type="ECO:0000313" key="2">
    <source>
        <dbReference type="EMBL" id="SDK80375.1"/>
    </source>
</evidence>
<keyword evidence="1" id="KW-1133">Transmembrane helix</keyword>
<evidence type="ECO:0000313" key="3">
    <source>
        <dbReference type="Proteomes" id="UP000199202"/>
    </source>
</evidence>
<feature type="transmembrane region" description="Helical" evidence="1">
    <location>
        <begin position="153"/>
        <end position="171"/>
    </location>
</feature>
<dbReference type="EMBL" id="FNDJ01000019">
    <property type="protein sequence ID" value="SDK80375.1"/>
    <property type="molecule type" value="Genomic_DNA"/>
</dbReference>
<evidence type="ECO:0000256" key="1">
    <source>
        <dbReference type="SAM" id="Phobius"/>
    </source>
</evidence>
<protein>
    <submittedName>
        <fullName evidence="2">Uncharacterized protein</fullName>
    </submittedName>
</protein>
<feature type="transmembrane region" description="Helical" evidence="1">
    <location>
        <begin position="129"/>
        <end position="147"/>
    </location>
</feature>
<name>A0A1G9EWI6_9ACTN</name>